<gene>
    <name evidence="3" type="ORF">DAJLEIKN_00001</name>
    <name evidence="2" type="ORF">FAKCBEAI_00001</name>
    <name evidence="1" type="ORF">IMEGGABC_00001</name>
</gene>
<name>A0A7G9YA16_9EURY</name>
<proteinExistence type="predicted"/>
<dbReference type="EMBL" id="MT631026">
    <property type="protein sequence ID" value="QNO44850.1"/>
    <property type="molecule type" value="Genomic_DNA"/>
</dbReference>
<reference evidence="2" key="1">
    <citation type="submission" date="2020-06" db="EMBL/GenBank/DDBJ databases">
        <title>Unique genomic features of the anaerobic methanotrophic archaea.</title>
        <authorList>
            <person name="Chadwick G.L."/>
            <person name="Skennerton C.T."/>
            <person name="Laso-Perez R."/>
            <person name="Leu A.O."/>
            <person name="Speth D.R."/>
            <person name="Yu H."/>
            <person name="Morgan-Lang C."/>
            <person name="Hatzenpichler R."/>
            <person name="Goudeau D."/>
            <person name="Malmstrom R."/>
            <person name="Brazelton W.J."/>
            <person name="Woyke T."/>
            <person name="Hallam S.J."/>
            <person name="Tyson G.W."/>
            <person name="Wegener G."/>
            <person name="Boetius A."/>
            <person name="Orphan V."/>
        </authorList>
    </citation>
    <scope>NUCLEOTIDE SEQUENCE</scope>
</reference>
<evidence type="ECO:0000313" key="3">
    <source>
        <dbReference type="EMBL" id="QNO46600.1"/>
    </source>
</evidence>
<organism evidence="2">
    <name type="scientific">Candidatus Methanogaster sp. ANME-2c ERB4</name>
    <dbReference type="NCBI Taxonomy" id="2759911"/>
    <lineage>
        <taxon>Archaea</taxon>
        <taxon>Methanobacteriati</taxon>
        <taxon>Methanobacteriota</taxon>
        <taxon>Stenosarchaea group</taxon>
        <taxon>Methanomicrobia</taxon>
        <taxon>Methanosarcinales</taxon>
        <taxon>ANME-2 cluster</taxon>
        <taxon>Candidatus Methanogasteraceae</taxon>
        <taxon>Candidatus Methanogaster</taxon>
    </lineage>
</organism>
<dbReference type="EMBL" id="MT631209">
    <property type="protein sequence ID" value="QNO46600.1"/>
    <property type="molecule type" value="Genomic_DNA"/>
</dbReference>
<dbReference type="EMBL" id="MT630953">
    <property type="protein sequence ID" value="QNO44333.1"/>
    <property type="molecule type" value="Genomic_DNA"/>
</dbReference>
<evidence type="ECO:0000313" key="2">
    <source>
        <dbReference type="EMBL" id="QNO44850.1"/>
    </source>
</evidence>
<evidence type="ECO:0000313" key="1">
    <source>
        <dbReference type="EMBL" id="QNO44333.1"/>
    </source>
</evidence>
<accession>A0A7G9YA16</accession>
<dbReference type="AlphaFoldDB" id="A0A7G9YA16"/>
<protein>
    <submittedName>
        <fullName evidence="2">Uncharacterized protein</fullName>
    </submittedName>
</protein>
<sequence length="302" mass="34558">MDNLINHPKDRAHSSNIEEIDVEETIEQIACDLAKCQEEYLSWAGGFESHEEVVAYLKSKNIGECPKQGDFDLLSSNWNSITIPILYILVPDCMARMKDGFDKLLQNISEAQIDRDLIWYLLFFIHPVRHELYYFDIHYPDGYSHHLAERIRSHRLGLKGAKKYLSKDGRTIDGSYLSSCGTMAFKQLHLHPTTSALEKPNLQDLKEESVFDLKIGTGDLSPDELEIAVALSARATMYFGRWIDYAQCAINEGPIFTLKEGKKHLNCFNELVKILQSADQNQDAMRAELEEYYEIEVTSELG</sequence>